<dbReference type="PANTHER" id="PTHR37442">
    <property type="entry name" value="F18A1.7 PROTEIN-RELATED"/>
    <property type="match status" value="1"/>
</dbReference>
<dbReference type="AlphaFoldDB" id="A0A0D8XYE7"/>
<dbReference type="PANTHER" id="PTHR37442:SF1">
    <property type="entry name" value="CHONDROITIN PROTEOGLYCAN 4 DOMAIN-CONTAINING PROTEIN"/>
    <property type="match status" value="1"/>
</dbReference>
<feature type="compositionally biased region" description="Basic and acidic residues" evidence="1">
    <location>
        <begin position="303"/>
        <end position="316"/>
    </location>
</feature>
<proteinExistence type="predicted"/>
<evidence type="ECO:0000256" key="1">
    <source>
        <dbReference type="SAM" id="MobiDB-lite"/>
    </source>
</evidence>
<gene>
    <name evidence="3" type="ORF">DICVIV_04988</name>
</gene>
<evidence type="ECO:0000256" key="2">
    <source>
        <dbReference type="SAM" id="SignalP"/>
    </source>
</evidence>
<feature type="region of interest" description="Disordered" evidence="1">
    <location>
        <begin position="277"/>
        <end position="321"/>
    </location>
</feature>
<dbReference type="EMBL" id="KN716253">
    <property type="protein sequence ID" value="KJH48862.1"/>
    <property type="molecule type" value="Genomic_DNA"/>
</dbReference>
<keyword evidence="2" id="KW-0732">Signal</keyword>
<evidence type="ECO:0008006" key="5">
    <source>
        <dbReference type="Google" id="ProtNLM"/>
    </source>
</evidence>
<evidence type="ECO:0000313" key="3">
    <source>
        <dbReference type="EMBL" id="KJH48862.1"/>
    </source>
</evidence>
<reference evidence="4" key="2">
    <citation type="journal article" date="2016" name="Sci. Rep.">
        <title>Dictyocaulus viviparus genome, variome and transcriptome elucidate lungworm biology and support future intervention.</title>
        <authorList>
            <person name="McNulty S.N."/>
            <person name="Strube C."/>
            <person name="Rosa B.A."/>
            <person name="Martin J.C."/>
            <person name="Tyagi R."/>
            <person name="Choi Y.J."/>
            <person name="Wang Q."/>
            <person name="Hallsworth Pepin K."/>
            <person name="Zhang X."/>
            <person name="Ozersky P."/>
            <person name="Wilson R.K."/>
            <person name="Sternberg P.W."/>
            <person name="Gasser R.B."/>
            <person name="Mitreva M."/>
        </authorList>
    </citation>
    <scope>NUCLEOTIDE SEQUENCE [LARGE SCALE GENOMIC DNA]</scope>
    <source>
        <strain evidence="4">HannoverDv2000</strain>
    </source>
</reference>
<name>A0A0D8XYE7_DICVI</name>
<accession>A0A0D8XYE7</accession>
<feature type="chain" id="PRO_5002336066" description="Chondroitin proteoglycan 4 domain-containing protein" evidence="2">
    <location>
        <begin position="21"/>
        <end position="329"/>
    </location>
</feature>
<dbReference type="Proteomes" id="UP000053766">
    <property type="component" value="Unassembled WGS sequence"/>
</dbReference>
<sequence>MIFFRMLLSWFGLMAYLGFCISPSSPTFGDDTIKVNLPVMVRSGILSDCARSCLSELYLSAVELLSLKDPVKTFKNLCTAYHNASLCVFSQDNCVNIFTFSTVFSGIDELCSKEEKESIKKHEREFISLSELQPHADCLEKMTAKIIQTCDKTCLFSESIIELSENENIRQLARMKKTHELLSWELAPICSSTGCMMACVAKTMNSECGKPSGTIITQSLMKPFFLADSILNELGANARASVQDQLPQDCHYLVDLQQLKGIPIGMPPGEAVSNMKQKVNQQQQPQQQDGGTVRYVKESTNTLKEKNLSRNQETKYSKQQQPLKVISLY</sequence>
<evidence type="ECO:0000313" key="4">
    <source>
        <dbReference type="Proteomes" id="UP000053766"/>
    </source>
</evidence>
<dbReference type="OrthoDB" id="5828778at2759"/>
<feature type="signal peptide" evidence="2">
    <location>
        <begin position="1"/>
        <end position="20"/>
    </location>
</feature>
<reference evidence="3 4" key="1">
    <citation type="submission" date="2013-11" db="EMBL/GenBank/DDBJ databases">
        <title>Draft genome of the bovine lungworm Dictyocaulus viviparus.</title>
        <authorList>
            <person name="Mitreva M."/>
        </authorList>
    </citation>
    <scope>NUCLEOTIDE SEQUENCE [LARGE SCALE GENOMIC DNA]</scope>
    <source>
        <strain evidence="3 4">HannoverDv2000</strain>
    </source>
</reference>
<dbReference type="STRING" id="29172.A0A0D8XYE7"/>
<dbReference type="InterPro" id="IPR053123">
    <property type="entry name" value="CPG4-like"/>
</dbReference>
<organism evidence="3 4">
    <name type="scientific">Dictyocaulus viviparus</name>
    <name type="common">Bovine lungworm</name>
    <dbReference type="NCBI Taxonomy" id="29172"/>
    <lineage>
        <taxon>Eukaryota</taxon>
        <taxon>Metazoa</taxon>
        <taxon>Ecdysozoa</taxon>
        <taxon>Nematoda</taxon>
        <taxon>Chromadorea</taxon>
        <taxon>Rhabditida</taxon>
        <taxon>Rhabditina</taxon>
        <taxon>Rhabditomorpha</taxon>
        <taxon>Strongyloidea</taxon>
        <taxon>Metastrongylidae</taxon>
        <taxon>Dictyocaulus</taxon>
    </lineage>
</organism>
<protein>
    <recommendedName>
        <fullName evidence="5">Chondroitin proteoglycan 4 domain-containing protein</fullName>
    </recommendedName>
</protein>
<keyword evidence="4" id="KW-1185">Reference proteome</keyword>